<sequence>MQFGESPPGFGEGAEIGDGVDGGDARELLGEVVGVAAAVAGESAGGRRCLIEPPLES</sequence>
<evidence type="ECO:0000313" key="2">
    <source>
        <dbReference type="EMBL" id="VFK52614.1"/>
    </source>
</evidence>
<name>A0A450ZFN8_9GAMM</name>
<organism evidence="2">
    <name type="scientific">Candidatus Kentrum sp. TC</name>
    <dbReference type="NCBI Taxonomy" id="2126339"/>
    <lineage>
        <taxon>Bacteria</taxon>
        <taxon>Pseudomonadati</taxon>
        <taxon>Pseudomonadota</taxon>
        <taxon>Gammaproteobacteria</taxon>
        <taxon>Candidatus Kentrum</taxon>
    </lineage>
</organism>
<feature type="region of interest" description="Disordered" evidence="1">
    <location>
        <begin position="1"/>
        <end position="23"/>
    </location>
</feature>
<accession>A0A450ZFN8</accession>
<feature type="compositionally biased region" description="Gly residues" evidence="1">
    <location>
        <begin position="10"/>
        <end position="22"/>
    </location>
</feature>
<reference evidence="2" key="1">
    <citation type="submission" date="2019-02" db="EMBL/GenBank/DDBJ databases">
        <authorList>
            <person name="Gruber-Vodicka R. H."/>
            <person name="Seah K. B. B."/>
        </authorList>
    </citation>
    <scope>NUCLEOTIDE SEQUENCE</scope>
    <source>
        <strain evidence="2">BECK_BZ123</strain>
    </source>
</reference>
<dbReference type="AlphaFoldDB" id="A0A450ZFN8"/>
<protein>
    <submittedName>
        <fullName evidence="2">Uncharacterized protein</fullName>
    </submittedName>
</protein>
<evidence type="ECO:0000256" key="1">
    <source>
        <dbReference type="SAM" id="MobiDB-lite"/>
    </source>
</evidence>
<gene>
    <name evidence="2" type="ORF">BECKTC1821D_GA0114238_11955</name>
</gene>
<proteinExistence type="predicted"/>
<dbReference type="EMBL" id="CAADFS010000195">
    <property type="protein sequence ID" value="VFK52614.1"/>
    <property type="molecule type" value="Genomic_DNA"/>
</dbReference>